<accession>A0A1C3X1E9</accession>
<dbReference type="PANTHER" id="PTHR48207">
    <property type="entry name" value="SUCCINATE--HYDROXYMETHYLGLUTARATE COA-TRANSFERASE"/>
    <property type="match status" value="1"/>
</dbReference>
<dbReference type="AlphaFoldDB" id="A0A1C3X1E9"/>
<dbReference type="Proteomes" id="UP000183174">
    <property type="component" value="Unassembled WGS sequence"/>
</dbReference>
<keyword evidence="1 2" id="KW-0808">Transferase</keyword>
<sequence length="398" mass="43447">MAGPLEGLKVLDIATIIAAPFAATLLADYGADVLKIEMPGHGDGVRSFPPFKNGKPLWWKAANRNKKFATLDLRTPEGLALFKQLLPRFDVLIENFRPGTLDRWGLPKEVLWSIQPRLVILRATAFGQDGPYRERPGFARIFEAMGGLTYITGESGGEPTHPGYPIGDSIGGLFGAVGVLAALWKRARDPDAPGEEIDLALTEATFRLLDVLAIEHDQLGTVRSRIGNANGYSAPAAVFRTRDGHWVTLAGSTNALFAANCRAIGRPDLIADPRFAGNEQRVKHAVELNDIFAAWCAAHPLDEVLARFNAAQGTLAPIYSIDQIADDPQVKAREVITRVADRDFGTVAMTNVVPRFTVDPARLRHAAGDVGQDNDEVYRDWLGLSDARIEQLTQRKVI</sequence>
<dbReference type="Gene3D" id="3.40.50.10540">
    <property type="entry name" value="Crotonobetainyl-coa:carnitine coa-transferase, domain 1"/>
    <property type="match status" value="1"/>
</dbReference>
<organism evidence="2 3">
    <name type="scientific">Bradyrhizobium yuanmingense</name>
    <dbReference type="NCBI Taxonomy" id="108015"/>
    <lineage>
        <taxon>Bacteria</taxon>
        <taxon>Pseudomonadati</taxon>
        <taxon>Pseudomonadota</taxon>
        <taxon>Alphaproteobacteria</taxon>
        <taxon>Hyphomicrobiales</taxon>
        <taxon>Nitrobacteraceae</taxon>
        <taxon>Bradyrhizobium</taxon>
    </lineage>
</organism>
<evidence type="ECO:0000313" key="2">
    <source>
        <dbReference type="EMBL" id="SCB46088.1"/>
    </source>
</evidence>
<dbReference type="InterPro" id="IPR023606">
    <property type="entry name" value="CoA-Trfase_III_dom_1_sf"/>
</dbReference>
<reference evidence="2 3" key="1">
    <citation type="submission" date="2016-08" db="EMBL/GenBank/DDBJ databases">
        <authorList>
            <person name="Seilhamer J.J."/>
        </authorList>
    </citation>
    <scope>NUCLEOTIDE SEQUENCE [LARGE SCALE GENOMIC DNA]</scope>
    <source>
        <strain evidence="2 3">CCBAU 10071</strain>
    </source>
</reference>
<dbReference type="GO" id="GO:0008410">
    <property type="term" value="F:CoA-transferase activity"/>
    <property type="evidence" value="ECO:0007669"/>
    <property type="project" value="TreeGrafter"/>
</dbReference>
<evidence type="ECO:0000256" key="1">
    <source>
        <dbReference type="ARBA" id="ARBA00022679"/>
    </source>
</evidence>
<name>A0A1C3X1E9_9BRAD</name>
<dbReference type="InterPro" id="IPR003673">
    <property type="entry name" value="CoA-Trfase_fam_III"/>
</dbReference>
<dbReference type="Pfam" id="PF02515">
    <property type="entry name" value="CoA_transf_3"/>
    <property type="match status" value="1"/>
</dbReference>
<dbReference type="PANTHER" id="PTHR48207:SF3">
    <property type="entry name" value="SUCCINATE--HYDROXYMETHYLGLUTARATE COA-TRANSFERASE"/>
    <property type="match status" value="1"/>
</dbReference>
<evidence type="ECO:0000313" key="3">
    <source>
        <dbReference type="Proteomes" id="UP000183174"/>
    </source>
</evidence>
<dbReference type="InterPro" id="IPR044855">
    <property type="entry name" value="CoA-Trfase_III_dom3_sf"/>
</dbReference>
<dbReference type="InterPro" id="IPR050483">
    <property type="entry name" value="CoA-transferase_III_domain"/>
</dbReference>
<proteinExistence type="predicted"/>
<gene>
    <name evidence="2" type="ORF">GA0061099_1008298</name>
</gene>
<dbReference type="RefSeq" id="WP_036029089.1">
    <property type="nucleotide sequence ID" value="NZ_FMAE01000008.1"/>
</dbReference>
<protein>
    <submittedName>
        <fullName evidence="2">Crotonobetainyl-CoA:carnitine CoA-transferase CaiB</fullName>
    </submittedName>
</protein>
<dbReference type="EMBL" id="FMAE01000008">
    <property type="protein sequence ID" value="SCB46088.1"/>
    <property type="molecule type" value="Genomic_DNA"/>
</dbReference>
<dbReference type="SUPFAM" id="SSF89796">
    <property type="entry name" value="CoA-transferase family III (CaiB/BaiF)"/>
    <property type="match status" value="1"/>
</dbReference>
<dbReference type="Gene3D" id="3.30.1540.10">
    <property type="entry name" value="formyl-coa transferase, domain 3"/>
    <property type="match status" value="1"/>
</dbReference>